<evidence type="ECO:0000256" key="1">
    <source>
        <dbReference type="SAM" id="MobiDB-lite"/>
    </source>
</evidence>
<reference evidence="2" key="1">
    <citation type="submission" date="2025-08" db="UniProtKB">
        <authorList>
            <consortium name="RefSeq"/>
        </authorList>
    </citation>
    <scope>IDENTIFICATION</scope>
</reference>
<feature type="compositionally biased region" description="Basic and acidic residues" evidence="1">
    <location>
        <begin position="1"/>
        <end position="11"/>
    </location>
</feature>
<proteinExistence type="predicted"/>
<feature type="compositionally biased region" description="Low complexity" evidence="1">
    <location>
        <begin position="79"/>
        <end position="88"/>
    </location>
</feature>
<evidence type="ECO:0000313" key="2">
    <source>
        <dbReference type="RefSeq" id="XP_016987781.1"/>
    </source>
</evidence>
<organism evidence="2">
    <name type="scientific">Drosophila rhopaloa</name>
    <name type="common">Fruit fly</name>
    <dbReference type="NCBI Taxonomy" id="1041015"/>
    <lineage>
        <taxon>Eukaryota</taxon>
        <taxon>Metazoa</taxon>
        <taxon>Ecdysozoa</taxon>
        <taxon>Arthropoda</taxon>
        <taxon>Hexapoda</taxon>
        <taxon>Insecta</taxon>
        <taxon>Pterygota</taxon>
        <taxon>Neoptera</taxon>
        <taxon>Endopterygota</taxon>
        <taxon>Diptera</taxon>
        <taxon>Brachycera</taxon>
        <taxon>Muscomorpha</taxon>
        <taxon>Ephydroidea</taxon>
        <taxon>Drosophilidae</taxon>
        <taxon>Drosophila</taxon>
        <taxon>Sophophora</taxon>
    </lineage>
</organism>
<gene>
    <name evidence="2" type="primary">LOC108050567</name>
</gene>
<feature type="region of interest" description="Disordered" evidence="1">
    <location>
        <begin position="1"/>
        <end position="128"/>
    </location>
</feature>
<name>A0A6P4FRI1_DRORH</name>
<accession>A0A6P4FRI1</accession>
<dbReference type="AlphaFoldDB" id="A0A6P4FRI1"/>
<dbReference type="OrthoDB" id="10258888at2759"/>
<protein>
    <submittedName>
        <fullName evidence="2">Uncharacterized protein LOC108050567</fullName>
    </submittedName>
</protein>
<dbReference type="RefSeq" id="XP_016987781.1">
    <property type="nucleotide sequence ID" value="XM_017132292.1"/>
</dbReference>
<sequence length="158" mass="17671">MQKRPKAEVKRVTGPPKPPRLKAAKKQLQFESPLPRRTRAKQQDDELQKQHPQQQQHHRQKPADKVIAMPGSSQDADTDAAAEAAVDVPETEPEPVPWPEPHPRPHSLSHPDPGQLRVSHSQSSAAKKRLAEGCTSLMYACQRGDIVQVLAQMREKLT</sequence>